<keyword evidence="1" id="KW-1133">Transmembrane helix</keyword>
<dbReference type="RefSeq" id="WP_085048651.1">
    <property type="nucleotide sequence ID" value="NZ_CP069770.1"/>
</dbReference>
<protein>
    <submittedName>
        <fullName evidence="2">Uncharacterized protein</fullName>
    </submittedName>
</protein>
<feature type="transmembrane region" description="Helical" evidence="1">
    <location>
        <begin position="20"/>
        <end position="41"/>
    </location>
</feature>
<evidence type="ECO:0000313" key="2">
    <source>
        <dbReference type="EMBL" id="MBC2620220.1"/>
    </source>
</evidence>
<comment type="caution">
    <text evidence="2">The sequence shown here is derived from an EMBL/GenBank/DDBJ whole genome shotgun (WGS) entry which is preliminary data.</text>
</comment>
<dbReference type="AlphaFoldDB" id="A0A7X1BP55"/>
<evidence type="ECO:0000256" key="1">
    <source>
        <dbReference type="SAM" id="Phobius"/>
    </source>
</evidence>
<keyword evidence="1" id="KW-0472">Membrane</keyword>
<name>A0A7X1BP55_9ENTR</name>
<organism evidence="2 3">
    <name type="scientific">Citrobacter cronae</name>
    <dbReference type="NCBI Taxonomy" id="1748967"/>
    <lineage>
        <taxon>Bacteria</taxon>
        <taxon>Pseudomonadati</taxon>
        <taxon>Pseudomonadota</taxon>
        <taxon>Gammaproteobacteria</taxon>
        <taxon>Enterobacterales</taxon>
        <taxon>Enterobacteriaceae</taxon>
        <taxon>Citrobacter</taxon>
        <taxon>Citrobacter freundii complex</taxon>
    </lineage>
</organism>
<keyword evidence="1" id="KW-0812">Transmembrane</keyword>
<accession>A0A7X1BP55</accession>
<reference evidence="2 3" key="1">
    <citation type="submission" date="2020-08" db="EMBL/GenBank/DDBJ databases">
        <title>Emergence and comparative genomics analysis of Citrobacter in Fennec fox imported from North Africa to China.</title>
        <authorList>
            <person name="Zheng B."/>
        </authorList>
    </citation>
    <scope>NUCLEOTIDE SEQUENCE [LARGE SCALE GENOMIC DNA]</scope>
    <source>
        <strain evidence="2 3">FF141</strain>
    </source>
</reference>
<dbReference type="Proteomes" id="UP000548504">
    <property type="component" value="Unassembled WGS sequence"/>
</dbReference>
<gene>
    <name evidence="2" type="ORF">H7I73_11275</name>
</gene>
<sequence>MLESLYFWKGKSGIFSTSRIIIIILVIALLLCGAGAGYWYYFIKMPQDEMLAQQQQAAQKLLNDKASVHDWYEKSLEGMSIDFGIRLIDEIHRSVIPFALIKLPVEGRSYGCSLKSCHMTFEIDPAAILTQPELTFFGKTYAASFPVKKGKNRSNGVSLEYNDMKIARKENGLLSAYKKNKPLSLYSCNEVISYIKSYNSTLTGGKGKKKNGEIVFKTLPKSTVAALEKTLAGDVKAYGMLSAEWNMTLTKPHSTSVNEGILLQVALYKQAYRDAFLIRKIETINDGIKVSGGLVCKA</sequence>
<dbReference type="EMBL" id="JACLAG010000002">
    <property type="protein sequence ID" value="MBC2620220.1"/>
    <property type="molecule type" value="Genomic_DNA"/>
</dbReference>
<proteinExistence type="predicted"/>
<evidence type="ECO:0000313" key="3">
    <source>
        <dbReference type="Proteomes" id="UP000548504"/>
    </source>
</evidence>